<dbReference type="InterPro" id="IPR037883">
    <property type="entry name" value="Knr4/Smi1-like_sf"/>
</dbReference>
<dbReference type="SUPFAM" id="SSF160631">
    <property type="entry name" value="SMI1/KNR4-like"/>
    <property type="match status" value="1"/>
</dbReference>
<organism evidence="1 2">
    <name type="scientific">Streptomyces carminius</name>
    <dbReference type="NCBI Taxonomy" id="2665496"/>
    <lineage>
        <taxon>Bacteria</taxon>
        <taxon>Bacillati</taxon>
        <taxon>Actinomycetota</taxon>
        <taxon>Actinomycetes</taxon>
        <taxon>Kitasatosporales</taxon>
        <taxon>Streptomycetaceae</taxon>
        <taxon>Streptomyces</taxon>
    </lineage>
</organism>
<keyword evidence="2" id="KW-1185">Reference proteome</keyword>
<name>A0A2M8LZ67_9ACTN</name>
<reference evidence="1 2" key="1">
    <citation type="submission" date="2017-11" db="EMBL/GenBank/DDBJ databases">
        <title>Streptomyces carmine sp. nov., a novel actinomycete isolated from Sophora alopecuroides in Xinjiang, China.</title>
        <authorList>
            <person name="Wang Y."/>
            <person name="Luo X."/>
            <person name="Wan C."/>
            <person name="Zhang L."/>
        </authorList>
    </citation>
    <scope>NUCLEOTIDE SEQUENCE [LARGE SCALE GENOMIC DNA]</scope>
    <source>
        <strain evidence="1 2">TRM SA0054</strain>
    </source>
</reference>
<dbReference type="AlphaFoldDB" id="A0A2M8LZ67"/>
<sequence>MRSVLAPDAGADEGVDWEALSAAWGFRFPSDYMAFMEFYGAGGISDSLEVLRPLGPDRMDVDGMATETANARDQRPPDSAAGGAPCVVGTAESVVAWGVTSAADVLCWLASPADPDQWPVAVLRPSLVSRWTVHPVGMAEFLRRLLAGEFDSCPLSDTTLWQAGTGQFLHWREEKRLLAEGIDPWTGEPDPYAGLQFDD</sequence>
<comment type="caution">
    <text evidence="1">The sequence shown here is derived from an EMBL/GenBank/DDBJ whole genome shotgun (WGS) entry which is preliminary data.</text>
</comment>
<proteinExistence type="predicted"/>
<evidence type="ECO:0000313" key="1">
    <source>
        <dbReference type="EMBL" id="PJE97230.1"/>
    </source>
</evidence>
<evidence type="ECO:0000313" key="2">
    <source>
        <dbReference type="Proteomes" id="UP000230407"/>
    </source>
</evidence>
<dbReference type="Proteomes" id="UP000230407">
    <property type="component" value="Unassembled WGS sequence"/>
</dbReference>
<protein>
    <recommendedName>
        <fullName evidence="3">SMI1/KNR4 family protein</fullName>
    </recommendedName>
</protein>
<accession>A0A2M8LZ67</accession>
<dbReference type="EMBL" id="PGGW01000046">
    <property type="protein sequence ID" value="PJE97230.1"/>
    <property type="molecule type" value="Genomic_DNA"/>
</dbReference>
<evidence type="ECO:0008006" key="3">
    <source>
        <dbReference type="Google" id="ProtNLM"/>
    </source>
</evidence>
<gene>
    <name evidence="1" type="ORF">CUT44_13720</name>
</gene>